<dbReference type="AlphaFoldDB" id="A0A2T7AXQ8"/>
<dbReference type="Proteomes" id="UP000469927">
    <property type="component" value="Unassembled WGS sequence"/>
</dbReference>
<dbReference type="OrthoDB" id="304912at2"/>
<protein>
    <submittedName>
        <fullName evidence="2">Aryl-sulfate sulfotransferase</fullName>
    </submittedName>
    <submittedName>
        <fullName evidence="3">Arylsulfotransferase</fullName>
    </submittedName>
</protein>
<sequence>MTMVHLQTELAPANNQLAAYVSFRTDSPVTFTYTVAARAGSPGSIPFTYTFDQWTTGKDGIIKVPVTGLYAHYANEVRLIFTEQNGNIAYDNTLIISTEDQTYRDETIFHLDIEQTDPALFSSVWGNSWLMTTFCDGYDRNGDLRCYYKAPYRNQMLRTHDGYFYIGSEEEEHWYARRFFKIDILGNPVLEFTLRDENGNAYTNTHDLAWDTAGNLYMIGSDFPDRSTNTMRQDAWILKFDDRTGEMLWRKNFTAEFDNTNILNNSGTNDVHFNSLSHIPASERFSEAIIVHSRSASLTFGISPDDGHILWSADTGNYNPTFAQTLPAPRLDISTITDRDNGAHTVFVTQNAYFSDKSDISAGKFVLSLFNNRSCADTTGKAVVRPMSEAATATAYRALPVQVLFYAVDLAASTVKQVGEALTLPQTRVPQISDFMGAVFDYGDYYTVFTNAARSFFIIDPTGHVIATIYDVISALHGYPEFPGECYRARLFASDELQSLMTTAFALA</sequence>
<evidence type="ECO:0000313" key="4">
    <source>
        <dbReference type="Proteomes" id="UP000244378"/>
    </source>
</evidence>
<dbReference type="EMBL" id="WAGD01000045">
    <property type="protein sequence ID" value="KAB0875884.1"/>
    <property type="molecule type" value="Genomic_DNA"/>
</dbReference>
<proteinExistence type="predicted"/>
<reference evidence="3 4" key="1">
    <citation type="submission" date="2016-12" db="EMBL/GenBank/DDBJ databases">
        <title>Analysis of the Molecular Diversity Among Cronobacter Species Isolated from Filth Flies Using a Pan Genomic DNA Microarray.</title>
        <authorList>
            <person name="Pava-Ripoll M."/>
            <person name="Tall B."/>
            <person name="Farber J."/>
            <person name="Fanning S."/>
            <person name="Lehner A."/>
            <person name="Stephan R."/>
            <person name="Pagotto F."/>
            <person name="Iverson C."/>
            <person name="Ziobro G."/>
            <person name="Miller A."/>
            <person name="Pearson R."/>
            <person name="Yan Q."/>
            <person name="Kim M."/>
            <person name="Jeong S."/>
            <person name="Park J."/>
            <person name="Jun S."/>
            <person name="Choi H."/>
            <person name="Chung T."/>
            <person name="Yoo Y."/>
            <person name="Park E."/>
            <person name="Hwang S."/>
            <person name="Lee B."/>
            <person name="Sathyamoorthy V."/>
            <person name="Carter L."/>
            <person name="Mammel M."/>
            <person name="Jackson S."/>
            <person name="Kothary M."/>
            <person name="Patel I."/>
            <person name="Grim C."/>
            <person name="Gopinath G."/>
            <person name="Gangiredla J."/>
            <person name="Chase H."/>
        </authorList>
    </citation>
    <scope>NUCLEOTIDE SEQUENCE [LARGE SCALE GENOMIC DNA]</scope>
    <source>
        <strain evidence="3 4">MOD1-Md1s</strain>
    </source>
</reference>
<gene>
    <name evidence="3" type="ORF">AUN14_03800</name>
    <name evidence="2" type="ORF">FZI19_14860</name>
</gene>
<name>A0A2T7AXQ8_9ENTR</name>
<evidence type="ECO:0000313" key="5">
    <source>
        <dbReference type="Proteomes" id="UP000469927"/>
    </source>
</evidence>
<dbReference type="InterPro" id="IPR036249">
    <property type="entry name" value="Thioredoxin-like_sf"/>
</dbReference>
<dbReference type="Pfam" id="PF17425">
    <property type="entry name" value="Arylsulfotran_N"/>
    <property type="match status" value="1"/>
</dbReference>
<dbReference type="InterPro" id="IPR038477">
    <property type="entry name" value="ASST_N_sf"/>
</dbReference>
<dbReference type="InterPro" id="IPR010262">
    <property type="entry name" value="Arylsulfotransferase_bact"/>
</dbReference>
<dbReference type="InterPro" id="IPR035391">
    <property type="entry name" value="Arylsulfotran_N"/>
</dbReference>
<feature type="domain" description="Arylsulfotransferase N-terminal" evidence="1">
    <location>
        <begin position="15"/>
        <end position="96"/>
    </location>
</feature>
<dbReference type="SUPFAM" id="SSF52833">
    <property type="entry name" value="Thioredoxin-like"/>
    <property type="match status" value="1"/>
</dbReference>
<dbReference type="Gene3D" id="2.60.40.3100">
    <property type="entry name" value="Arylsulphate sulphotransferase monomer, N-terminal domain"/>
    <property type="match status" value="1"/>
</dbReference>
<dbReference type="RefSeq" id="WP_075192435.1">
    <property type="nucleotide sequence ID" value="NZ_JADKNN010000001.1"/>
</dbReference>
<evidence type="ECO:0000313" key="2">
    <source>
        <dbReference type="EMBL" id="KAB0875884.1"/>
    </source>
</evidence>
<accession>A0A2T7AXQ8</accession>
<dbReference type="Pfam" id="PF05935">
    <property type="entry name" value="Arylsulfotrans"/>
    <property type="match status" value="1"/>
</dbReference>
<dbReference type="EMBL" id="MSAE01000004">
    <property type="protein sequence ID" value="PUX17278.1"/>
    <property type="molecule type" value="Genomic_DNA"/>
</dbReference>
<comment type="caution">
    <text evidence="3">The sequence shown here is derived from an EMBL/GenBank/DDBJ whole genome shotgun (WGS) entry which is preliminary data.</text>
</comment>
<dbReference type="Proteomes" id="UP000244378">
    <property type="component" value="Unassembled WGS sequence"/>
</dbReference>
<evidence type="ECO:0000313" key="3">
    <source>
        <dbReference type="EMBL" id="PUX17278.1"/>
    </source>
</evidence>
<keyword evidence="3" id="KW-0808">Transferase</keyword>
<evidence type="ECO:0000259" key="1">
    <source>
        <dbReference type="Pfam" id="PF17425"/>
    </source>
</evidence>
<reference evidence="2 5" key="2">
    <citation type="submission" date="2019-08" db="EMBL/GenBank/DDBJ databases">
        <title>Prevalence, distribution, and phylogeny of type two toxin-antitoxin genes possessed by Cronobacter species where C. sakazakii homologs follow sequence type lineages.</title>
        <authorList>
            <person name="Finkelstein S."/>
            <person name="Negrete F."/>
            <person name="Jang H."/>
            <person name="Gopinath G.R."/>
            <person name="Tall B.D."/>
        </authorList>
    </citation>
    <scope>NUCLEOTIDE SEQUENCE [LARGE SCALE GENOMIC DNA]</scope>
    <source>
        <strain evidence="2 5">MOD1_GK1257</strain>
    </source>
</reference>
<dbReference type="GO" id="GO:0004062">
    <property type="term" value="F:aryl sulfotransferase activity"/>
    <property type="evidence" value="ECO:0007669"/>
    <property type="project" value="InterPro"/>
</dbReference>
<keyword evidence="5" id="KW-1185">Reference proteome</keyword>
<organism evidence="3 4">
    <name type="scientific">Cronobacter muytjensii</name>
    <dbReference type="NCBI Taxonomy" id="413501"/>
    <lineage>
        <taxon>Bacteria</taxon>
        <taxon>Pseudomonadati</taxon>
        <taxon>Pseudomonadota</taxon>
        <taxon>Gammaproteobacteria</taxon>
        <taxon>Enterobacterales</taxon>
        <taxon>Enterobacteriaceae</taxon>
        <taxon>Cronobacter</taxon>
    </lineage>
</organism>